<dbReference type="SUPFAM" id="SSF143800">
    <property type="entry name" value="L28p-like"/>
    <property type="match status" value="1"/>
</dbReference>
<dbReference type="InterPro" id="IPR002150">
    <property type="entry name" value="Ribosomal_bL31"/>
</dbReference>
<name>A0A1F8BAV8_9BACT</name>
<evidence type="ECO:0000313" key="5">
    <source>
        <dbReference type="EMBL" id="OGM60488.1"/>
    </source>
</evidence>
<evidence type="ECO:0000256" key="2">
    <source>
        <dbReference type="ARBA" id="ARBA00023274"/>
    </source>
</evidence>
<dbReference type="Proteomes" id="UP000176404">
    <property type="component" value="Unassembled WGS sequence"/>
</dbReference>
<dbReference type="GO" id="GO:0006412">
    <property type="term" value="P:translation"/>
    <property type="evidence" value="ECO:0007669"/>
    <property type="project" value="InterPro"/>
</dbReference>
<feature type="compositionally biased region" description="Basic residues" evidence="4">
    <location>
        <begin position="66"/>
        <end position="85"/>
    </location>
</feature>
<feature type="compositionally biased region" description="Basic and acidic residues" evidence="4">
    <location>
        <begin position="86"/>
        <end position="100"/>
    </location>
</feature>
<dbReference type="Pfam" id="PF01197">
    <property type="entry name" value="Ribosomal_L31"/>
    <property type="match status" value="1"/>
</dbReference>
<dbReference type="NCBIfam" id="TIGR00105">
    <property type="entry name" value="L31"/>
    <property type="match status" value="1"/>
</dbReference>
<dbReference type="InterPro" id="IPR034704">
    <property type="entry name" value="Ribosomal_bL28/bL31-like_sf"/>
</dbReference>
<dbReference type="AlphaFoldDB" id="A0A1F8BAV8"/>
<dbReference type="PANTHER" id="PTHR33280:SF1">
    <property type="entry name" value="LARGE RIBOSOMAL SUBUNIT PROTEIN BL31C"/>
    <property type="match status" value="1"/>
</dbReference>
<feature type="region of interest" description="Disordered" evidence="4">
    <location>
        <begin position="66"/>
        <end position="112"/>
    </location>
</feature>
<organism evidence="5 6">
    <name type="scientific">Candidatus Woesebacteria bacterium RIFCSPLOWO2_01_FULL_39_10b</name>
    <dbReference type="NCBI Taxonomy" id="1802517"/>
    <lineage>
        <taxon>Bacteria</taxon>
        <taxon>Candidatus Woeseibacteriota</taxon>
    </lineage>
</organism>
<evidence type="ECO:0000313" key="6">
    <source>
        <dbReference type="Proteomes" id="UP000176404"/>
    </source>
</evidence>
<dbReference type="GO" id="GO:0005840">
    <property type="term" value="C:ribosome"/>
    <property type="evidence" value="ECO:0007669"/>
    <property type="project" value="UniProtKB-KW"/>
</dbReference>
<proteinExistence type="inferred from homology"/>
<dbReference type="EMBL" id="MGHD01000004">
    <property type="protein sequence ID" value="OGM60488.1"/>
    <property type="molecule type" value="Genomic_DNA"/>
</dbReference>
<dbReference type="PRINTS" id="PR01249">
    <property type="entry name" value="RIBOSOMALL31"/>
</dbReference>
<reference evidence="5 6" key="1">
    <citation type="journal article" date="2016" name="Nat. Commun.">
        <title>Thousands of microbial genomes shed light on interconnected biogeochemical processes in an aquifer system.</title>
        <authorList>
            <person name="Anantharaman K."/>
            <person name="Brown C.T."/>
            <person name="Hug L.A."/>
            <person name="Sharon I."/>
            <person name="Castelle C.J."/>
            <person name="Probst A.J."/>
            <person name="Thomas B.C."/>
            <person name="Singh A."/>
            <person name="Wilkins M.J."/>
            <person name="Karaoz U."/>
            <person name="Brodie E.L."/>
            <person name="Williams K.H."/>
            <person name="Hubbard S.S."/>
            <person name="Banfield J.F."/>
        </authorList>
    </citation>
    <scope>NUCLEOTIDE SEQUENCE [LARGE SCALE GENOMIC DNA]</scope>
</reference>
<comment type="caution">
    <text evidence="5">The sequence shown here is derived from an EMBL/GenBank/DDBJ whole genome shotgun (WGS) entry which is preliminary data.</text>
</comment>
<dbReference type="PANTHER" id="PTHR33280">
    <property type="entry name" value="50S RIBOSOMAL PROTEIN L31, CHLOROPLASTIC"/>
    <property type="match status" value="1"/>
</dbReference>
<protein>
    <recommendedName>
        <fullName evidence="3">50S ribosomal protein L31</fullName>
    </recommendedName>
</protein>
<dbReference type="GO" id="GO:1990904">
    <property type="term" value="C:ribonucleoprotein complex"/>
    <property type="evidence" value="ECO:0007669"/>
    <property type="project" value="UniProtKB-KW"/>
</dbReference>
<dbReference type="GO" id="GO:0003735">
    <property type="term" value="F:structural constituent of ribosome"/>
    <property type="evidence" value="ECO:0007669"/>
    <property type="project" value="InterPro"/>
</dbReference>
<accession>A0A1F8BAV8</accession>
<evidence type="ECO:0000256" key="4">
    <source>
        <dbReference type="SAM" id="MobiDB-lite"/>
    </source>
</evidence>
<comment type="similarity">
    <text evidence="3">Belongs to the bacterial ribosomal protein bL31 family.</text>
</comment>
<dbReference type="InterPro" id="IPR042105">
    <property type="entry name" value="Ribosomal_bL31_sf"/>
</dbReference>
<keyword evidence="1 3" id="KW-0689">Ribosomal protein</keyword>
<dbReference type="STRING" id="1802517.A2892_00465"/>
<dbReference type="PROSITE" id="PS01143">
    <property type="entry name" value="RIBOSOMAL_L31"/>
    <property type="match status" value="1"/>
</dbReference>
<dbReference type="Gene3D" id="4.10.830.30">
    <property type="entry name" value="Ribosomal protein L31"/>
    <property type="match status" value="1"/>
</dbReference>
<evidence type="ECO:0000256" key="3">
    <source>
        <dbReference type="RuleBase" id="RU000564"/>
    </source>
</evidence>
<dbReference type="NCBIfam" id="NF000612">
    <property type="entry name" value="PRK00019.1"/>
    <property type="match status" value="1"/>
</dbReference>
<keyword evidence="2 3" id="KW-0687">Ribonucleoprotein</keyword>
<sequence>MKAKIHPRTYFNAKVSCACGNIFTTASTLQQITVEVCSACHPFYTGQMKYVDTAGRVTAFKQRKAKAQKKVISKTEKRKLKHQKKIEKELKKPETLGELRKKAKEKKKKKES</sequence>
<evidence type="ECO:0000256" key="1">
    <source>
        <dbReference type="ARBA" id="ARBA00022980"/>
    </source>
</evidence>
<feature type="compositionally biased region" description="Basic residues" evidence="4">
    <location>
        <begin position="101"/>
        <end position="112"/>
    </location>
</feature>
<gene>
    <name evidence="5" type="ORF">A2892_00465</name>
</gene>